<gene>
    <name evidence="1" type="ORF">JJB11_05545</name>
</gene>
<dbReference type="EMBL" id="JAEPWM010000001">
    <property type="protein sequence ID" value="MBK6005549.1"/>
    <property type="molecule type" value="Genomic_DNA"/>
</dbReference>
<dbReference type="Proteomes" id="UP000630528">
    <property type="component" value="Unassembled WGS sequence"/>
</dbReference>
<dbReference type="RefSeq" id="WP_201166877.1">
    <property type="nucleotide sequence ID" value="NZ_JAEPWM010000001.1"/>
</dbReference>
<evidence type="ECO:0000313" key="1">
    <source>
        <dbReference type="EMBL" id="MBK6005549.1"/>
    </source>
</evidence>
<reference evidence="1" key="2">
    <citation type="submission" date="2021-01" db="EMBL/GenBank/DDBJ databases">
        <authorList>
            <person name="Kang M."/>
        </authorList>
    </citation>
    <scope>NUCLEOTIDE SEQUENCE</scope>
    <source>
        <strain evidence="1">KACC 17527</strain>
    </source>
</reference>
<protein>
    <recommendedName>
        <fullName evidence="3">DUF4124 domain-containing protein</fullName>
    </recommendedName>
</protein>
<keyword evidence="2" id="KW-1185">Reference proteome</keyword>
<sequence>MHVLGRRDPMKTRQRAWLLALVLAGVTGTVAAQGTEPYRCQMADGSISFQRNPCALSELVGDAPARPAVKPVPAAADAASADHPAAAPAPALAPPAVRSALAASPASERSVSTPALVSIPARFAAAAQMASPDEPFVKPTKRKREILDLTAQFQRCRADVPGFAEKSAVVYDAWIHRHGPTLAEYDRLLAAKVRAGRRGEMTLPLRLCTDDWLHAIEPLARTPDTRFQTVEKTWQVFLGALMTGDRATVLNCLSGPALLRWQARSQQLNDDEMRRIAASIRALKVQWGDDYEKEGLVADVENRAVGIAFRNINEEWKITELGGAPTVALPPN</sequence>
<comment type="caution">
    <text evidence="1">The sequence shown here is derived from an EMBL/GenBank/DDBJ whole genome shotgun (WGS) entry which is preliminary data.</text>
</comment>
<evidence type="ECO:0008006" key="3">
    <source>
        <dbReference type="Google" id="ProtNLM"/>
    </source>
</evidence>
<evidence type="ECO:0000313" key="2">
    <source>
        <dbReference type="Proteomes" id="UP000630528"/>
    </source>
</evidence>
<organism evidence="1 2">
    <name type="scientific">Ramlibacter ginsenosidimutans</name>
    <dbReference type="NCBI Taxonomy" id="502333"/>
    <lineage>
        <taxon>Bacteria</taxon>
        <taxon>Pseudomonadati</taxon>
        <taxon>Pseudomonadota</taxon>
        <taxon>Betaproteobacteria</taxon>
        <taxon>Burkholderiales</taxon>
        <taxon>Comamonadaceae</taxon>
        <taxon>Ramlibacter</taxon>
    </lineage>
</organism>
<proteinExistence type="predicted"/>
<dbReference type="AlphaFoldDB" id="A0A934TQC3"/>
<accession>A0A934TQC3</accession>
<name>A0A934TQC3_9BURK</name>
<reference evidence="1" key="1">
    <citation type="journal article" date="2012" name="J. Microbiol. Biotechnol.">
        <title>Ramlibacter ginsenosidimutans sp. nov., with ginsenoside-converting activity.</title>
        <authorList>
            <person name="Wang L."/>
            <person name="An D.S."/>
            <person name="Kim S.G."/>
            <person name="Jin F.X."/>
            <person name="Kim S.C."/>
            <person name="Lee S.T."/>
            <person name="Im W.T."/>
        </authorList>
    </citation>
    <scope>NUCLEOTIDE SEQUENCE</scope>
    <source>
        <strain evidence="1">KACC 17527</strain>
    </source>
</reference>